<reference evidence="8" key="3">
    <citation type="submission" date="2015-06" db="UniProtKB">
        <authorList>
            <consortium name="EnsemblMetazoa"/>
        </authorList>
    </citation>
    <scope>IDENTIFICATION</scope>
</reference>
<evidence type="ECO:0000256" key="6">
    <source>
        <dbReference type="RuleBase" id="RU004374"/>
    </source>
</evidence>
<evidence type="ECO:0000256" key="3">
    <source>
        <dbReference type="ARBA" id="ARBA00022845"/>
    </source>
</evidence>
<dbReference type="Pfam" id="PF01652">
    <property type="entry name" value="IF4E"/>
    <property type="match status" value="1"/>
</dbReference>
<dbReference type="SUPFAM" id="SSF55418">
    <property type="entry name" value="eIF4e-like"/>
    <property type="match status" value="1"/>
</dbReference>
<dbReference type="GO" id="GO:0003743">
    <property type="term" value="F:translation initiation factor activity"/>
    <property type="evidence" value="ECO:0000318"/>
    <property type="project" value="GO_Central"/>
</dbReference>
<keyword evidence="2 6" id="KW-0396">Initiation factor</keyword>
<evidence type="ECO:0000256" key="4">
    <source>
        <dbReference type="ARBA" id="ARBA00022884"/>
    </source>
</evidence>
<dbReference type="InterPro" id="IPR001040">
    <property type="entry name" value="TIF_eIF_4E"/>
</dbReference>
<evidence type="ECO:0000256" key="5">
    <source>
        <dbReference type="ARBA" id="ARBA00022917"/>
    </source>
</evidence>
<keyword evidence="3" id="KW-0810">Translation regulation</keyword>
<dbReference type="GO" id="GO:0016281">
    <property type="term" value="C:eukaryotic translation initiation factor 4F complex"/>
    <property type="evidence" value="ECO:0000318"/>
    <property type="project" value="GO_Central"/>
</dbReference>
<dbReference type="InterPro" id="IPR019770">
    <property type="entry name" value="TIF_eIF_4E_CS"/>
</dbReference>
<dbReference type="EMBL" id="AMQM01001327">
    <property type="status" value="NOT_ANNOTATED_CDS"/>
    <property type="molecule type" value="Genomic_DNA"/>
</dbReference>
<evidence type="ECO:0008006" key="10">
    <source>
        <dbReference type="Google" id="ProtNLM"/>
    </source>
</evidence>
<evidence type="ECO:0000256" key="1">
    <source>
        <dbReference type="ARBA" id="ARBA00009860"/>
    </source>
</evidence>
<dbReference type="Gene3D" id="3.30.760.10">
    <property type="entry name" value="RNA Cap, Translation Initiation Factor Eif4e"/>
    <property type="match status" value="1"/>
</dbReference>
<gene>
    <name evidence="8" type="primary">20199970</name>
    <name evidence="7" type="ORF">HELRODRAFT_163185</name>
</gene>
<name>T1ETS0_HELRO</name>
<proteinExistence type="inferred from homology"/>
<dbReference type="STRING" id="6412.T1ETS0"/>
<dbReference type="FunCoup" id="T1ETS0">
    <property type="interactions" value="1631"/>
</dbReference>
<dbReference type="GeneID" id="20199970"/>
<dbReference type="RefSeq" id="XP_009025382.1">
    <property type="nucleotide sequence ID" value="XM_009027134.1"/>
</dbReference>
<sequence>MQKTTINGVIKENQELQQSEENTSLISLPGEIYSKHPLEHRWVLWYFKQEKGKDWLEGQKKVAAIDTAEDFWALFNYIQPPSCINVGCDYSFFKDGVQPMWEDASNHRGGRWIINMDKRMRNTELDSFWLETLLAMIGEGFDSYSDEICGAVVNVRMKADKLALWTKNCEDYQATISIGQTFKQRLQIKRDGCLEYQPHHVASNKSNTSMTKSLYGL</sequence>
<dbReference type="GO" id="GO:0000340">
    <property type="term" value="F:RNA 7-methylguanosine cap binding"/>
    <property type="evidence" value="ECO:0000318"/>
    <property type="project" value="GO_Central"/>
</dbReference>
<reference evidence="7 9" key="2">
    <citation type="journal article" date="2013" name="Nature">
        <title>Insights into bilaterian evolution from three spiralian genomes.</title>
        <authorList>
            <person name="Simakov O."/>
            <person name="Marletaz F."/>
            <person name="Cho S.J."/>
            <person name="Edsinger-Gonzales E."/>
            <person name="Havlak P."/>
            <person name="Hellsten U."/>
            <person name="Kuo D.H."/>
            <person name="Larsson T."/>
            <person name="Lv J."/>
            <person name="Arendt D."/>
            <person name="Savage R."/>
            <person name="Osoegawa K."/>
            <person name="de Jong P."/>
            <person name="Grimwood J."/>
            <person name="Chapman J.A."/>
            <person name="Shapiro H."/>
            <person name="Aerts A."/>
            <person name="Otillar R.P."/>
            <person name="Terry A.Y."/>
            <person name="Boore J.L."/>
            <person name="Grigoriev I.V."/>
            <person name="Lindberg D.R."/>
            <person name="Seaver E.C."/>
            <person name="Weisblat D.A."/>
            <person name="Putnam N.H."/>
            <person name="Rokhsar D.S."/>
        </authorList>
    </citation>
    <scope>NUCLEOTIDE SEQUENCE</scope>
</reference>
<evidence type="ECO:0000256" key="2">
    <source>
        <dbReference type="ARBA" id="ARBA00022540"/>
    </source>
</evidence>
<dbReference type="EnsemblMetazoa" id="HelroT163185">
    <property type="protein sequence ID" value="HelroP163185"/>
    <property type="gene ID" value="HelroG163185"/>
</dbReference>
<reference evidence="9" key="1">
    <citation type="submission" date="2012-12" db="EMBL/GenBank/DDBJ databases">
        <authorList>
            <person name="Hellsten U."/>
            <person name="Grimwood J."/>
            <person name="Chapman J.A."/>
            <person name="Shapiro H."/>
            <person name="Aerts A."/>
            <person name="Otillar R.P."/>
            <person name="Terry A.Y."/>
            <person name="Boore J.L."/>
            <person name="Simakov O."/>
            <person name="Marletaz F."/>
            <person name="Cho S.-J."/>
            <person name="Edsinger-Gonzales E."/>
            <person name="Havlak P."/>
            <person name="Kuo D.-H."/>
            <person name="Larsson T."/>
            <person name="Lv J."/>
            <person name="Arendt D."/>
            <person name="Savage R."/>
            <person name="Osoegawa K."/>
            <person name="de Jong P."/>
            <person name="Lindberg D.R."/>
            <person name="Seaver E.C."/>
            <person name="Weisblat D.A."/>
            <person name="Putnam N.H."/>
            <person name="Grigoriev I.V."/>
            <person name="Rokhsar D.S."/>
        </authorList>
    </citation>
    <scope>NUCLEOTIDE SEQUENCE</scope>
</reference>
<keyword evidence="9" id="KW-1185">Reference proteome</keyword>
<dbReference type="AlphaFoldDB" id="T1ETS0"/>
<evidence type="ECO:0000313" key="9">
    <source>
        <dbReference type="Proteomes" id="UP000015101"/>
    </source>
</evidence>
<dbReference type="Proteomes" id="UP000015101">
    <property type="component" value="Unassembled WGS sequence"/>
</dbReference>
<dbReference type="PANTHER" id="PTHR11960:SF8">
    <property type="entry name" value="EUKARYOTIC TRANSLATION INITIATION FACTOR 4E1-RELATED"/>
    <property type="match status" value="1"/>
</dbReference>
<dbReference type="GO" id="GO:0006417">
    <property type="term" value="P:regulation of translation"/>
    <property type="evidence" value="ECO:0007669"/>
    <property type="project" value="UniProtKB-KW"/>
</dbReference>
<dbReference type="OrthoDB" id="590761at2759"/>
<dbReference type="PANTHER" id="PTHR11960">
    <property type="entry name" value="EUKARYOTIC TRANSLATION INITIATION FACTOR 4E RELATED"/>
    <property type="match status" value="1"/>
</dbReference>
<dbReference type="InterPro" id="IPR023398">
    <property type="entry name" value="TIF_eIF4e-like"/>
</dbReference>
<dbReference type="GO" id="GO:0006413">
    <property type="term" value="P:translational initiation"/>
    <property type="evidence" value="ECO:0000318"/>
    <property type="project" value="GO_Central"/>
</dbReference>
<dbReference type="InParanoid" id="T1ETS0"/>
<accession>T1ETS0</accession>
<evidence type="ECO:0000313" key="7">
    <source>
        <dbReference type="EMBL" id="ESN96153.1"/>
    </source>
</evidence>
<dbReference type="KEGG" id="hro:HELRODRAFT_163185"/>
<keyword evidence="4 6" id="KW-0694">RNA-binding</keyword>
<organism evidence="8 9">
    <name type="scientific">Helobdella robusta</name>
    <name type="common">Californian leech</name>
    <dbReference type="NCBI Taxonomy" id="6412"/>
    <lineage>
        <taxon>Eukaryota</taxon>
        <taxon>Metazoa</taxon>
        <taxon>Spiralia</taxon>
        <taxon>Lophotrochozoa</taxon>
        <taxon>Annelida</taxon>
        <taxon>Clitellata</taxon>
        <taxon>Hirudinea</taxon>
        <taxon>Rhynchobdellida</taxon>
        <taxon>Glossiphoniidae</taxon>
        <taxon>Helobdella</taxon>
    </lineage>
</organism>
<keyword evidence="5 6" id="KW-0648">Protein biosynthesis</keyword>
<dbReference type="eggNOG" id="KOG1670">
    <property type="taxonomic scope" value="Eukaryota"/>
</dbReference>
<dbReference type="EMBL" id="KB097495">
    <property type="protein sequence ID" value="ESN96153.1"/>
    <property type="molecule type" value="Genomic_DNA"/>
</dbReference>
<dbReference type="CTD" id="20199970"/>
<protein>
    <recommendedName>
        <fullName evidence="10">EIF-4F 25 kDa subunit</fullName>
    </recommendedName>
</protein>
<comment type="similarity">
    <text evidence="1 6">Belongs to the eukaryotic initiation factor 4E family.</text>
</comment>
<dbReference type="OMA" id="FWFDTPS"/>
<dbReference type="HOGENOM" id="CLU_043552_1_0_1"/>
<dbReference type="PROSITE" id="PS00813">
    <property type="entry name" value="IF4E"/>
    <property type="match status" value="1"/>
</dbReference>
<evidence type="ECO:0000313" key="8">
    <source>
        <dbReference type="EnsemblMetazoa" id="HelroP163185"/>
    </source>
</evidence>